<dbReference type="SUPFAM" id="SSF110857">
    <property type="entry name" value="Gamma-glutamyl cyclotransferase-like"/>
    <property type="match status" value="1"/>
</dbReference>
<dbReference type="Proteomes" id="UP001230005">
    <property type="component" value="Unassembled WGS sequence"/>
</dbReference>
<gene>
    <name evidence="1" type="ORF">J2S74_000716</name>
</gene>
<organism evidence="1 2">
    <name type="scientific">Evansella vedderi</name>
    <dbReference type="NCBI Taxonomy" id="38282"/>
    <lineage>
        <taxon>Bacteria</taxon>
        <taxon>Bacillati</taxon>
        <taxon>Bacillota</taxon>
        <taxon>Bacilli</taxon>
        <taxon>Bacillales</taxon>
        <taxon>Bacillaceae</taxon>
        <taxon>Evansella</taxon>
    </lineage>
</organism>
<keyword evidence="2" id="KW-1185">Reference proteome</keyword>
<accession>A0ABT9ZR48</accession>
<dbReference type="InterPro" id="IPR013024">
    <property type="entry name" value="GGCT-like"/>
</dbReference>
<evidence type="ECO:0000313" key="1">
    <source>
        <dbReference type="EMBL" id="MDQ0253344.1"/>
    </source>
</evidence>
<dbReference type="Gene3D" id="3.10.490.10">
    <property type="entry name" value="Gamma-glutamyl cyclotransferase-like"/>
    <property type="match status" value="1"/>
</dbReference>
<dbReference type="InterPro" id="IPR036568">
    <property type="entry name" value="GGCT-like_sf"/>
</dbReference>
<sequence>MDDKRMEVAGVKEKFTIVIGCGVARNYSLAYTRQAADGGRADMVESHDSVEGKVYRIDQDALHYLFQREGVNAHIYRPAFIDVKIDGLSYKNVVTFLVIDKEEEVAPPAHYAMEILRGAQDFVSVDYYRNLKNGLMTKFQMKLEGGHF</sequence>
<dbReference type="Pfam" id="PF13772">
    <property type="entry name" value="AIG2_2"/>
    <property type="match status" value="1"/>
</dbReference>
<dbReference type="EMBL" id="JAUSUG010000002">
    <property type="protein sequence ID" value="MDQ0253344.1"/>
    <property type="molecule type" value="Genomic_DNA"/>
</dbReference>
<protein>
    <submittedName>
        <fullName evidence="1">Cation transport regulator ChaC</fullName>
    </submittedName>
</protein>
<dbReference type="CDD" id="cd06661">
    <property type="entry name" value="GGCT_like"/>
    <property type="match status" value="1"/>
</dbReference>
<name>A0ABT9ZR48_9BACI</name>
<proteinExistence type="predicted"/>
<evidence type="ECO:0000313" key="2">
    <source>
        <dbReference type="Proteomes" id="UP001230005"/>
    </source>
</evidence>
<comment type="caution">
    <text evidence="1">The sequence shown here is derived from an EMBL/GenBank/DDBJ whole genome shotgun (WGS) entry which is preliminary data.</text>
</comment>
<reference evidence="1 2" key="1">
    <citation type="submission" date="2023-07" db="EMBL/GenBank/DDBJ databases">
        <title>Genomic Encyclopedia of Type Strains, Phase IV (KMG-IV): sequencing the most valuable type-strain genomes for metagenomic binning, comparative biology and taxonomic classification.</title>
        <authorList>
            <person name="Goeker M."/>
        </authorList>
    </citation>
    <scope>NUCLEOTIDE SEQUENCE [LARGE SCALE GENOMIC DNA]</scope>
    <source>
        <strain evidence="1 2">DSM 9768</strain>
    </source>
</reference>